<protein>
    <submittedName>
        <fullName evidence="2">Abortive infection protein</fullName>
    </submittedName>
</protein>
<evidence type="ECO:0000313" key="3">
    <source>
        <dbReference type="Proteomes" id="UP001597463"/>
    </source>
</evidence>
<evidence type="ECO:0000256" key="1">
    <source>
        <dbReference type="SAM" id="Phobius"/>
    </source>
</evidence>
<gene>
    <name evidence="2" type="ORF">ACFSW6_06750</name>
</gene>
<sequence length="259" mass="28159">MSAAPQASVTESPVAPPLDWRMALVLWLLGLPGVVALAWNVVPQWLVFLDWHRSLASWRLVVVLLLSLLTAMSVLVGLRLGQSACLGAPLLTAWMTGKSPWRAIRFLSLPGIAGGVVGAAWLVTLAVVWPESLSVVDPVYGMELLPKLLYGAVTEELLLRFGGLSLVMWVLWRLFGRTTQRPSWRLGCWAVGITAVVLGTVPIAMAWSLVGTMPHAVVLQLLLCEIVFGAMAGFLYWRYGLESAMLAHVVAYLLSHGLV</sequence>
<feature type="transmembrane region" description="Helical" evidence="1">
    <location>
        <begin position="54"/>
        <end position="74"/>
    </location>
</feature>
<feature type="transmembrane region" description="Helical" evidence="1">
    <location>
        <begin position="216"/>
        <end position="237"/>
    </location>
</feature>
<proteinExistence type="predicted"/>
<dbReference type="RefSeq" id="WP_066480981.1">
    <property type="nucleotide sequence ID" value="NZ_BCNT01000014.1"/>
</dbReference>
<feature type="transmembrane region" description="Helical" evidence="1">
    <location>
        <begin position="157"/>
        <end position="175"/>
    </location>
</feature>
<name>A0ABW5UJQ9_9BURK</name>
<dbReference type="Proteomes" id="UP001597463">
    <property type="component" value="Unassembled WGS sequence"/>
</dbReference>
<keyword evidence="3" id="KW-1185">Reference proteome</keyword>
<comment type="caution">
    <text evidence="2">The sequence shown here is derived from an EMBL/GenBank/DDBJ whole genome shotgun (WGS) entry which is preliminary data.</text>
</comment>
<feature type="transmembrane region" description="Helical" evidence="1">
    <location>
        <begin position="109"/>
        <end position="129"/>
    </location>
</feature>
<keyword evidence="1" id="KW-1133">Transmembrane helix</keyword>
<organism evidence="2 3">
    <name type="scientific">Comamonas terrae</name>
    <dbReference type="NCBI Taxonomy" id="673548"/>
    <lineage>
        <taxon>Bacteria</taxon>
        <taxon>Pseudomonadati</taxon>
        <taxon>Pseudomonadota</taxon>
        <taxon>Betaproteobacteria</taxon>
        <taxon>Burkholderiales</taxon>
        <taxon>Comamonadaceae</taxon>
        <taxon>Comamonas</taxon>
    </lineage>
</organism>
<evidence type="ECO:0000313" key="2">
    <source>
        <dbReference type="EMBL" id="MFD2753781.1"/>
    </source>
</evidence>
<keyword evidence="1" id="KW-0812">Transmembrane</keyword>
<feature type="transmembrane region" description="Helical" evidence="1">
    <location>
        <begin position="20"/>
        <end position="42"/>
    </location>
</feature>
<keyword evidence="1" id="KW-0472">Membrane</keyword>
<accession>A0ABW5UJQ9</accession>
<feature type="transmembrane region" description="Helical" evidence="1">
    <location>
        <begin position="187"/>
        <end position="210"/>
    </location>
</feature>
<reference evidence="3" key="1">
    <citation type="journal article" date="2019" name="Int. J. Syst. Evol. Microbiol.">
        <title>The Global Catalogue of Microorganisms (GCM) 10K type strain sequencing project: providing services to taxonomists for standard genome sequencing and annotation.</title>
        <authorList>
            <consortium name="The Broad Institute Genomics Platform"/>
            <consortium name="The Broad Institute Genome Sequencing Center for Infectious Disease"/>
            <person name="Wu L."/>
            <person name="Ma J."/>
        </authorList>
    </citation>
    <scope>NUCLEOTIDE SEQUENCE [LARGE SCALE GENOMIC DNA]</scope>
    <source>
        <strain evidence="3">TISTR 1906</strain>
    </source>
</reference>
<dbReference type="EMBL" id="JBHUMV010000002">
    <property type="protein sequence ID" value="MFD2753781.1"/>
    <property type="molecule type" value="Genomic_DNA"/>
</dbReference>